<sequence>MSSLRPPTTSYTDSDDVQTRLRAKPKFPFLRPKKSRTSSLPAPPNVSIAALPLAGPDPLIDIDPLSALSAVSDDQDSYRWAVVYENQRGLKIFSSLYYSYSSLLPTDPSPFTTPHSSLKRSKNVTLAEYSLPDGTWRWLSPWMIDMRSDSGEVQHDGFEYNFAFSTRFKWHPKANSMSWVRRRRWIRLMMRPAKSKDKKLAPDSLSPNTPASPAQSILAPDVARNRFSVASSFPPSVLESHPEEDSSYLEINVDEVWQSDSMEANWERCRVAMRQAGRDGRILELWRRWLGYEPPEGDRRAKQRKQWTEDDDPAPLKDPVETPAPVPHTPPPIANIIPALRRHGDAVLHSYIYPESRARFIQMLERVGVLAELNAELGAVSSSSEVEFWSYLNEGGEKRTLAEDSTVKRK</sequence>
<feature type="domain" description="TECPR1-like DysF" evidence="2">
    <location>
        <begin position="76"/>
        <end position="187"/>
    </location>
</feature>
<evidence type="ECO:0000313" key="4">
    <source>
        <dbReference type="Proteomes" id="UP001218218"/>
    </source>
</evidence>
<accession>A0AAD7AGB7</accession>
<dbReference type="Proteomes" id="UP001218218">
    <property type="component" value="Unassembled WGS sequence"/>
</dbReference>
<feature type="compositionally biased region" description="Basic residues" evidence="1">
    <location>
        <begin position="22"/>
        <end position="36"/>
    </location>
</feature>
<evidence type="ECO:0000313" key="3">
    <source>
        <dbReference type="EMBL" id="KAJ7357372.1"/>
    </source>
</evidence>
<dbReference type="PANTHER" id="PTHR23250">
    <property type="entry name" value="DYSFERLIN-RELATED"/>
    <property type="match status" value="1"/>
</dbReference>
<gene>
    <name evidence="3" type="ORF">DFH08DRAFT_772140</name>
</gene>
<reference evidence="3" key="1">
    <citation type="submission" date="2023-03" db="EMBL/GenBank/DDBJ databases">
        <title>Massive genome expansion in bonnet fungi (Mycena s.s.) driven by repeated elements and novel gene families across ecological guilds.</title>
        <authorList>
            <consortium name="Lawrence Berkeley National Laboratory"/>
            <person name="Harder C.B."/>
            <person name="Miyauchi S."/>
            <person name="Viragh M."/>
            <person name="Kuo A."/>
            <person name="Thoen E."/>
            <person name="Andreopoulos B."/>
            <person name="Lu D."/>
            <person name="Skrede I."/>
            <person name="Drula E."/>
            <person name="Henrissat B."/>
            <person name="Morin E."/>
            <person name="Kohler A."/>
            <person name="Barry K."/>
            <person name="LaButti K."/>
            <person name="Morin E."/>
            <person name="Salamov A."/>
            <person name="Lipzen A."/>
            <person name="Mereny Z."/>
            <person name="Hegedus B."/>
            <person name="Baldrian P."/>
            <person name="Stursova M."/>
            <person name="Weitz H."/>
            <person name="Taylor A."/>
            <person name="Grigoriev I.V."/>
            <person name="Nagy L.G."/>
            <person name="Martin F."/>
            <person name="Kauserud H."/>
        </authorList>
    </citation>
    <scope>NUCLEOTIDE SEQUENCE</scope>
    <source>
        <strain evidence="3">CBHHK002</strain>
    </source>
</reference>
<dbReference type="GO" id="GO:0005778">
    <property type="term" value="C:peroxisomal membrane"/>
    <property type="evidence" value="ECO:0007669"/>
    <property type="project" value="UniProtKB-ARBA"/>
</dbReference>
<dbReference type="AlphaFoldDB" id="A0AAD7AGB7"/>
<dbReference type="InterPro" id="IPR010482">
    <property type="entry name" value="TECPR1-like_DysF"/>
</dbReference>
<dbReference type="PANTHER" id="PTHR23250:SF1">
    <property type="entry name" value="TECTONIN BETA-PROPELLER REPEAT-CONTAINING PROTEIN 1"/>
    <property type="match status" value="1"/>
</dbReference>
<feature type="compositionally biased region" description="Pro residues" evidence="1">
    <location>
        <begin position="322"/>
        <end position="333"/>
    </location>
</feature>
<dbReference type="GO" id="GO:0007031">
    <property type="term" value="P:peroxisome organization"/>
    <property type="evidence" value="ECO:0007669"/>
    <property type="project" value="UniProtKB-ARBA"/>
</dbReference>
<evidence type="ECO:0000256" key="1">
    <source>
        <dbReference type="SAM" id="MobiDB-lite"/>
    </source>
</evidence>
<dbReference type="InterPro" id="IPR051513">
    <property type="entry name" value="Tectonin_beta-prop"/>
</dbReference>
<name>A0AAD7AGB7_9AGAR</name>
<feature type="compositionally biased region" description="Polar residues" evidence="1">
    <location>
        <begin position="205"/>
        <end position="215"/>
    </location>
</feature>
<feature type="region of interest" description="Disordered" evidence="1">
    <location>
        <begin position="193"/>
        <end position="217"/>
    </location>
</feature>
<dbReference type="Pfam" id="PF06398">
    <property type="entry name" value="Pex24p"/>
    <property type="match status" value="1"/>
</dbReference>
<evidence type="ECO:0000259" key="2">
    <source>
        <dbReference type="Pfam" id="PF06398"/>
    </source>
</evidence>
<proteinExistence type="predicted"/>
<keyword evidence="4" id="KW-1185">Reference proteome</keyword>
<feature type="region of interest" description="Disordered" evidence="1">
    <location>
        <begin position="22"/>
        <end position="41"/>
    </location>
</feature>
<dbReference type="EMBL" id="JARIHO010000008">
    <property type="protein sequence ID" value="KAJ7357372.1"/>
    <property type="molecule type" value="Genomic_DNA"/>
</dbReference>
<comment type="caution">
    <text evidence="3">The sequence shown here is derived from an EMBL/GenBank/DDBJ whole genome shotgun (WGS) entry which is preliminary data.</text>
</comment>
<feature type="region of interest" description="Disordered" evidence="1">
    <location>
        <begin position="296"/>
        <end position="334"/>
    </location>
</feature>
<organism evidence="3 4">
    <name type="scientific">Mycena albidolilacea</name>
    <dbReference type="NCBI Taxonomy" id="1033008"/>
    <lineage>
        <taxon>Eukaryota</taxon>
        <taxon>Fungi</taxon>
        <taxon>Dikarya</taxon>
        <taxon>Basidiomycota</taxon>
        <taxon>Agaricomycotina</taxon>
        <taxon>Agaricomycetes</taxon>
        <taxon>Agaricomycetidae</taxon>
        <taxon>Agaricales</taxon>
        <taxon>Marasmiineae</taxon>
        <taxon>Mycenaceae</taxon>
        <taxon>Mycena</taxon>
    </lineage>
</organism>
<protein>
    <recommendedName>
        <fullName evidence="2">TECPR1-like DysF domain-containing protein</fullName>
    </recommendedName>
</protein>